<evidence type="ECO:0000256" key="1">
    <source>
        <dbReference type="SAM" id="Phobius"/>
    </source>
</evidence>
<keyword evidence="1" id="KW-1133">Transmembrane helix</keyword>
<dbReference type="HOGENOM" id="CLU_1659876_0_0_11"/>
<evidence type="ECO:0008006" key="4">
    <source>
        <dbReference type="Google" id="ProtNLM"/>
    </source>
</evidence>
<proteinExistence type="predicted"/>
<keyword evidence="3" id="KW-1185">Reference proteome</keyword>
<dbReference type="STRING" id="1193181.BN10_330001"/>
<feature type="transmembrane region" description="Helical" evidence="1">
    <location>
        <begin position="120"/>
        <end position="144"/>
    </location>
</feature>
<name>N0DZ50_9MICO</name>
<evidence type="ECO:0000313" key="2">
    <source>
        <dbReference type="EMBL" id="CCH69777.1"/>
    </source>
</evidence>
<keyword evidence="1" id="KW-0472">Membrane</keyword>
<protein>
    <recommendedName>
        <fullName evidence="4">SNARE associated Golgi protein</fullName>
    </recommendedName>
</protein>
<sequence length="159" mass="16297">MGPAGNLSLMSTFLTAYAVAVVWAVGRATVLYAAGLGLSRSVTGRWGRVAGRLLSRHATTGSARVLAGGALGLSKAYLVPGLAETAQLLAGFGRMPLRTYAAGLTLAALPWAVVDATIGSALVAAFTSGWGVAVVGAVAAYLIWRHRDRLMGRTAPMVD</sequence>
<keyword evidence="1" id="KW-0812">Transmembrane</keyword>
<dbReference type="AlphaFoldDB" id="N0DZ50"/>
<gene>
    <name evidence="2" type="ORF">BN10_330001</name>
</gene>
<dbReference type="Proteomes" id="UP000013167">
    <property type="component" value="Unassembled WGS sequence"/>
</dbReference>
<feature type="transmembrane region" description="Helical" evidence="1">
    <location>
        <begin position="97"/>
        <end position="114"/>
    </location>
</feature>
<accession>N0DZ50</accession>
<organism evidence="2 3">
    <name type="scientific">Phycicoccus elongatus Lp2</name>
    <dbReference type="NCBI Taxonomy" id="1193181"/>
    <lineage>
        <taxon>Bacteria</taxon>
        <taxon>Bacillati</taxon>
        <taxon>Actinomycetota</taxon>
        <taxon>Actinomycetes</taxon>
        <taxon>Micrococcales</taxon>
        <taxon>Intrasporangiaceae</taxon>
        <taxon>Phycicoccus</taxon>
    </lineage>
</organism>
<comment type="caution">
    <text evidence="2">The sequence shown here is derived from an EMBL/GenBank/DDBJ whole genome shotgun (WGS) entry which is preliminary data.</text>
</comment>
<dbReference type="EMBL" id="CAIZ01000101">
    <property type="protein sequence ID" value="CCH69777.1"/>
    <property type="molecule type" value="Genomic_DNA"/>
</dbReference>
<feature type="transmembrane region" description="Helical" evidence="1">
    <location>
        <begin position="16"/>
        <end position="38"/>
    </location>
</feature>
<reference evidence="2 3" key="1">
    <citation type="journal article" date="2013" name="ISME J.">
        <title>A metabolic model for members of the genus Tetrasphaera involved in enhanced biological phosphorus removal.</title>
        <authorList>
            <person name="Kristiansen R."/>
            <person name="Nguyen H.T.T."/>
            <person name="Saunders A.M."/>
            <person name="Nielsen J.L."/>
            <person name="Wimmer R."/>
            <person name="Le V.Q."/>
            <person name="McIlroy S.J."/>
            <person name="Petrovski S."/>
            <person name="Seviour R.J."/>
            <person name="Calteau A."/>
            <person name="Nielsen K.L."/>
            <person name="Nielsen P.H."/>
        </authorList>
    </citation>
    <scope>NUCLEOTIDE SEQUENCE [LARGE SCALE GENOMIC DNA]</scope>
    <source>
        <strain evidence="2 3">Lp2</strain>
    </source>
</reference>
<evidence type="ECO:0000313" key="3">
    <source>
        <dbReference type="Proteomes" id="UP000013167"/>
    </source>
</evidence>